<accession>A0ABT3AD19</accession>
<evidence type="ECO:0000313" key="2">
    <source>
        <dbReference type="Proteomes" id="UP001652504"/>
    </source>
</evidence>
<gene>
    <name evidence="1" type="ORF">OE749_17715</name>
</gene>
<dbReference type="RefSeq" id="WP_263713826.1">
    <property type="nucleotide sequence ID" value="NZ_JAOWKX010000012.1"/>
</dbReference>
<protein>
    <submittedName>
        <fullName evidence="1">Uncharacterized protein</fullName>
    </submittedName>
</protein>
<name>A0ABT3AD19_9ALTE</name>
<organism evidence="1 2">
    <name type="scientific">Fluctibacter corallii</name>
    <dbReference type="NCBI Taxonomy" id="2984329"/>
    <lineage>
        <taxon>Bacteria</taxon>
        <taxon>Pseudomonadati</taxon>
        <taxon>Pseudomonadota</taxon>
        <taxon>Gammaproteobacteria</taxon>
        <taxon>Alteromonadales</taxon>
        <taxon>Alteromonadaceae</taxon>
        <taxon>Fluctibacter</taxon>
    </lineage>
</organism>
<evidence type="ECO:0000313" key="1">
    <source>
        <dbReference type="EMBL" id="MCV2886535.1"/>
    </source>
</evidence>
<reference evidence="1 2" key="1">
    <citation type="submission" date="2022-10" db="EMBL/GenBank/DDBJ databases">
        <title>Aestuariibacter sp. AA17 isolated from Montipora capitata coral fragment.</title>
        <authorList>
            <person name="Emsley S.A."/>
            <person name="Pfannmuller K.M."/>
            <person name="Loughran R.M."/>
            <person name="Shlafstein M."/>
            <person name="Papke E."/>
            <person name="Saw J.H."/>
            <person name="Ushijima B."/>
            <person name="Videau P."/>
        </authorList>
    </citation>
    <scope>NUCLEOTIDE SEQUENCE [LARGE SCALE GENOMIC DNA]</scope>
    <source>
        <strain evidence="1 2">AA17</strain>
    </source>
</reference>
<comment type="caution">
    <text evidence="1">The sequence shown here is derived from an EMBL/GenBank/DDBJ whole genome shotgun (WGS) entry which is preliminary data.</text>
</comment>
<dbReference type="EMBL" id="JAOWKX010000012">
    <property type="protein sequence ID" value="MCV2886535.1"/>
    <property type="molecule type" value="Genomic_DNA"/>
</dbReference>
<keyword evidence="2" id="KW-1185">Reference proteome</keyword>
<proteinExistence type="predicted"/>
<dbReference type="Proteomes" id="UP001652504">
    <property type="component" value="Unassembled WGS sequence"/>
</dbReference>
<sequence length="184" mass="20616">MHKVFISGSMRIKNINQDVLARIDNIINSGFHVLVGDADGVDTSIQTYLLEKHANSVLVYCAGDQPRNNIGKWKTNNIATNHSKGTRAFFTAKDLKMAEDCDYGLMIWDTKSTGTLSNAIELLKRGKKSLVFINKEKKFLKVKTVNDLETLISYMSETALTKADKKISLMSSIESFKNEQSSLF</sequence>